<keyword evidence="3" id="KW-1185">Reference proteome</keyword>
<evidence type="ECO:0000313" key="2">
    <source>
        <dbReference type="EMBL" id="KAK1947028.1"/>
    </source>
</evidence>
<protein>
    <recommendedName>
        <fullName evidence="1">Reverse transcriptase/retrotransposon-derived protein RNase H-like domain-containing protein</fullName>
    </recommendedName>
</protein>
<name>A0AAD9GZQ1_9STRA</name>
<comment type="caution">
    <text evidence="2">The sequence shown here is derived from an EMBL/GenBank/DDBJ whole genome shotgun (WGS) entry which is preliminary data.</text>
</comment>
<dbReference type="EMBL" id="JASMQC010000002">
    <property type="protein sequence ID" value="KAK1947028.1"/>
    <property type="molecule type" value="Genomic_DNA"/>
</dbReference>
<evidence type="ECO:0000259" key="1">
    <source>
        <dbReference type="Pfam" id="PF17919"/>
    </source>
</evidence>
<reference evidence="2" key="1">
    <citation type="submission" date="2023-08" db="EMBL/GenBank/DDBJ databases">
        <title>Reference Genome Resource for the Citrus Pathogen Phytophthora citrophthora.</title>
        <authorList>
            <person name="Moller H."/>
            <person name="Coetzee B."/>
            <person name="Rose L.J."/>
            <person name="Van Niekerk J.M."/>
        </authorList>
    </citation>
    <scope>NUCLEOTIDE SEQUENCE</scope>
    <source>
        <strain evidence="2">STE-U-9442</strain>
    </source>
</reference>
<dbReference type="InterPro" id="IPR051320">
    <property type="entry name" value="Viral_Replic_Matur_Polypro"/>
</dbReference>
<gene>
    <name evidence="2" type="ORF">P3T76_001038</name>
</gene>
<dbReference type="Gene3D" id="3.10.10.10">
    <property type="entry name" value="HIV Type 1 Reverse Transcriptase, subunit A, domain 1"/>
    <property type="match status" value="1"/>
</dbReference>
<evidence type="ECO:0000313" key="3">
    <source>
        <dbReference type="Proteomes" id="UP001259832"/>
    </source>
</evidence>
<sequence>MHDVFRPFIGRDLHVDMPPMEVSLKPGAIPVKCRARRYSPAHRAFLKKHINALIDAGLYYRNPHSRWCSPPHVVNKPEAGAHCMTVDVRGPNGCVDSIGFWQFALAVWCQEIYPILTEEGVITPTRVFMGGTNSVVYVQSTVQEMFAETFNNGLRIWIDDLRGVGEGVRHDPARITVLSNLSTPTTGQGLQQLVCALNRMRALLPAFNKLVDPLVKVMDRVYKRAGGRKKTQVRNVKLCDVGWGSNELACIEQCKSALQQALLLAHSDPDKLLAVYTDASGDHWGAAITQILRDHASRPLSEQQRQPLMMLSG</sequence>
<dbReference type="PANTHER" id="PTHR33064">
    <property type="entry name" value="POL PROTEIN"/>
    <property type="match status" value="1"/>
</dbReference>
<organism evidence="2 3">
    <name type="scientific">Phytophthora citrophthora</name>
    <dbReference type="NCBI Taxonomy" id="4793"/>
    <lineage>
        <taxon>Eukaryota</taxon>
        <taxon>Sar</taxon>
        <taxon>Stramenopiles</taxon>
        <taxon>Oomycota</taxon>
        <taxon>Peronosporomycetes</taxon>
        <taxon>Peronosporales</taxon>
        <taxon>Peronosporaceae</taxon>
        <taxon>Phytophthora</taxon>
    </lineage>
</organism>
<dbReference type="Proteomes" id="UP001259832">
    <property type="component" value="Unassembled WGS sequence"/>
</dbReference>
<dbReference type="InterPro" id="IPR043128">
    <property type="entry name" value="Rev_trsase/Diguanyl_cyclase"/>
</dbReference>
<dbReference type="InterPro" id="IPR041577">
    <property type="entry name" value="RT_RNaseH_2"/>
</dbReference>
<dbReference type="SUPFAM" id="SSF56672">
    <property type="entry name" value="DNA/RNA polymerases"/>
    <property type="match status" value="1"/>
</dbReference>
<feature type="domain" description="Reverse transcriptase/retrotransposon-derived protein RNase H-like" evidence="1">
    <location>
        <begin position="243"/>
        <end position="300"/>
    </location>
</feature>
<dbReference type="Pfam" id="PF17919">
    <property type="entry name" value="RT_RNaseH_2"/>
    <property type="match status" value="1"/>
</dbReference>
<dbReference type="Gene3D" id="3.30.70.270">
    <property type="match status" value="1"/>
</dbReference>
<dbReference type="AlphaFoldDB" id="A0AAD9GZQ1"/>
<dbReference type="InterPro" id="IPR043502">
    <property type="entry name" value="DNA/RNA_pol_sf"/>
</dbReference>
<accession>A0AAD9GZQ1</accession>
<proteinExistence type="predicted"/>
<dbReference type="PANTHER" id="PTHR33064:SF37">
    <property type="entry name" value="RIBONUCLEASE H"/>
    <property type="match status" value="1"/>
</dbReference>